<evidence type="ECO:0000313" key="7">
    <source>
        <dbReference type="EMBL" id="MEC4718274.1"/>
    </source>
</evidence>
<dbReference type="InterPro" id="IPR011010">
    <property type="entry name" value="DNA_brk_join_enz"/>
</dbReference>
<dbReference type="InterPro" id="IPR002104">
    <property type="entry name" value="Integrase_catalytic"/>
</dbReference>
<sequence length="345" mass="38969">MNPFTSMRPPSSSADLFDTPNEWLSFPILAYSSWLSSLDGTDTAYSEGSKKVYISMWTKFIRYLDERHISLPLVQSHHISSFLDVHALKKEHRQRYVRLIERTYKHLIELQLVTHNPGQKAGYERVGKGSNDATRFLSDIERDRLFGVLRQAFESADKKGTEKQREEQWRRVRNAVVAATMLGGGLKVSEAVSVTVNCTARAGVITVPDSYGKEHVARLFPIAQDALAAWWPWRAEKAEGSNLVFPAEIKKRRNDQRVKTVAMHATTVYKHVAALMEEAGITGDRACCQTLRNTYAAMLIEQGASDPELSECLGLQLTLSAHRMREAHKVASFEKHRIGEPREAT</sequence>
<dbReference type="EMBL" id="JAWIIV010000002">
    <property type="protein sequence ID" value="MEC4718274.1"/>
    <property type="molecule type" value="Genomic_DNA"/>
</dbReference>
<reference evidence="7 8" key="1">
    <citation type="submission" date="2023-10" db="EMBL/GenBank/DDBJ databases">
        <title>Noviherbaspirillum sp. CPCC 100848 genome assembly.</title>
        <authorList>
            <person name="Li X.Y."/>
            <person name="Fang X.M."/>
        </authorList>
    </citation>
    <scope>NUCLEOTIDE SEQUENCE [LARGE SCALE GENOMIC DNA]</scope>
    <source>
        <strain evidence="7 8">CPCC 100848</strain>
    </source>
</reference>
<organism evidence="7 8">
    <name type="scientific">Noviherbaspirillum album</name>
    <dbReference type="NCBI Taxonomy" id="3080276"/>
    <lineage>
        <taxon>Bacteria</taxon>
        <taxon>Pseudomonadati</taxon>
        <taxon>Pseudomonadota</taxon>
        <taxon>Betaproteobacteria</taxon>
        <taxon>Burkholderiales</taxon>
        <taxon>Oxalobacteraceae</taxon>
        <taxon>Noviherbaspirillum</taxon>
    </lineage>
</organism>
<evidence type="ECO:0000256" key="1">
    <source>
        <dbReference type="ARBA" id="ARBA00022908"/>
    </source>
</evidence>
<keyword evidence="1" id="KW-0229">DNA integration</keyword>
<dbReference type="PROSITE" id="PS51898">
    <property type="entry name" value="TYR_RECOMBINASE"/>
    <property type="match status" value="1"/>
</dbReference>
<evidence type="ECO:0000256" key="3">
    <source>
        <dbReference type="ARBA" id="ARBA00023172"/>
    </source>
</evidence>
<evidence type="ECO:0000313" key="8">
    <source>
        <dbReference type="Proteomes" id="UP001352263"/>
    </source>
</evidence>
<keyword evidence="3" id="KW-0233">DNA recombination</keyword>
<dbReference type="SUPFAM" id="SSF56349">
    <property type="entry name" value="DNA breaking-rejoining enzymes"/>
    <property type="match status" value="1"/>
</dbReference>
<keyword evidence="2 4" id="KW-0238">DNA-binding</keyword>
<dbReference type="RefSeq" id="WP_326505025.1">
    <property type="nucleotide sequence ID" value="NZ_JAWIIV010000002.1"/>
</dbReference>
<dbReference type="Pfam" id="PF00589">
    <property type="entry name" value="Phage_integrase"/>
    <property type="match status" value="1"/>
</dbReference>
<name>A0ABU6J4X4_9BURK</name>
<protein>
    <submittedName>
        <fullName evidence="7">Tyrosine-type recombinase/integrase</fullName>
    </submittedName>
</protein>
<accession>A0ABU6J4X4</accession>
<evidence type="ECO:0000256" key="2">
    <source>
        <dbReference type="ARBA" id="ARBA00023125"/>
    </source>
</evidence>
<dbReference type="Gene3D" id="1.10.443.10">
    <property type="entry name" value="Intergrase catalytic core"/>
    <property type="match status" value="1"/>
</dbReference>
<feature type="domain" description="Core-binding (CB)" evidence="6">
    <location>
        <begin position="25"/>
        <end position="108"/>
    </location>
</feature>
<proteinExistence type="predicted"/>
<evidence type="ECO:0000259" key="6">
    <source>
        <dbReference type="PROSITE" id="PS51900"/>
    </source>
</evidence>
<evidence type="ECO:0000259" key="5">
    <source>
        <dbReference type="PROSITE" id="PS51898"/>
    </source>
</evidence>
<keyword evidence="8" id="KW-1185">Reference proteome</keyword>
<dbReference type="Proteomes" id="UP001352263">
    <property type="component" value="Unassembled WGS sequence"/>
</dbReference>
<feature type="domain" description="Tyr recombinase" evidence="5">
    <location>
        <begin position="132"/>
        <end position="340"/>
    </location>
</feature>
<comment type="caution">
    <text evidence="7">The sequence shown here is derived from an EMBL/GenBank/DDBJ whole genome shotgun (WGS) entry which is preliminary data.</text>
</comment>
<dbReference type="InterPro" id="IPR044068">
    <property type="entry name" value="CB"/>
</dbReference>
<evidence type="ECO:0000256" key="4">
    <source>
        <dbReference type="PROSITE-ProRule" id="PRU01248"/>
    </source>
</evidence>
<gene>
    <name evidence="7" type="ORF">RY831_03880</name>
</gene>
<dbReference type="InterPro" id="IPR013762">
    <property type="entry name" value="Integrase-like_cat_sf"/>
</dbReference>
<dbReference type="PROSITE" id="PS51900">
    <property type="entry name" value="CB"/>
    <property type="match status" value="1"/>
</dbReference>